<protein>
    <recommendedName>
        <fullName evidence="2">Lcl C-terminal domain-containing protein</fullName>
    </recommendedName>
</protein>
<dbReference type="PANTHER" id="PTHR35812">
    <property type="entry name" value="LIPOPROTEIN"/>
    <property type="match status" value="1"/>
</dbReference>
<dbReference type="PANTHER" id="PTHR35812:SF1">
    <property type="entry name" value="LIPOPROTEIN"/>
    <property type="match status" value="1"/>
</dbReference>
<dbReference type="AlphaFoldDB" id="I3Y0I0"/>
<organism evidence="3 4">
    <name type="scientific">Sulfurospirillum barnesii (strain ATCC 700032 / DSM 10660 / SES-3)</name>
    <dbReference type="NCBI Taxonomy" id="760154"/>
    <lineage>
        <taxon>Bacteria</taxon>
        <taxon>Pseudomonadati</taxon>
        <taxon>Campylobacterota</taxon>
        <taxon>Epsilonproteobacteria</taxon>
        <taxon>Campylobacterales</taxon>
        <taxon>Sulfurospirillaceae</taxon>
        <taxon>Sulfurospirillum</taxon>
    </lineage>
</organism>
<dbReference type="OrthoDB" id="9793251at2"/>
<evidence type="ECO:0000313" key="3">
    <source>
        <dbReference type="EMBL" id="AFL69704.1"/>
    </source>
</evidence>
<dbReference type="STRING" id="760154.Sulba_2437"/>
<dbReference type="InterPro" id="IPR011460">
    <property type="entry name" value="Lcl_C"/>
</dbReference>
<dbReference type="Proteomes" id="UP000006176">
    <property type="component" value="Chromosome"/>
</dbReference>
<dbReference type="EMBL" id="CP003333">
    <property type="protein sequence ID" value="AFL69704.1"/>
    <property type="molecule type" value="Genomic_DNA"/>
</dbReference>
<dbReference type="RefSeq" id="WP_014770567.1">
    <property type="nucleotide sequence ID" value="NC_018002.1"/>
</dbReference>
<evidence type="ECO:0000256" key="1">
    <source>
        <dbReference type="SAM" id="SignalP"/>
    </source>
</evidence>
<dbReference type="PATRIC" id="fig|760154.4.peg.2435"/>
<proteinExistence type="predicted"/>
<reference evidence="3 4" key="1">
    <citation type="submission" date="2012-06" db="EMBL/GenBank/DDBJ databases">
        <title>Complete sequence of Sulfurospirillum barnesii SES-3.</title>
        <authorList>
            <consortium name="US DOE Joint Genome Institute"/>
            <person name="Lucas S."/>
            <person name="Han J."/>
            <person name="Lapidus A."/>
            <person name="Cheng J.-F."/>
            <person name="Goodwin L."/>
            <person name="Pitluck S."/>
            <person name="Peters L."/>
            <person name="Ovchinnikova G."/>
            <person name="Lu M."/>
            <person name="Detter J.C."/>
            <person name="Han C."/>
            <person name="Tapia R."/>
            <person name="Land M."/>
            <person name="Hauser L."/>
            <person name="Kyrpides N."/>
            <person name="Ivanova N."/>
            <person name="Pagani I."/>
            <person name="Stolz J."/>
            <person name="Arkin A."/>
            <person name="Dehal P."/>
            <person name="Oremland R."/>
            <person name="Saltikov C."/>
            <person name="Basu P."/>
            <person name="Hollibaugh J."/>
            <person name="Newman D."/>
            <person name="Stolyar S."/>
            <person name="Hazen T."/>
            <person name="Woyke T."/>
        </authorList>
    </citation>
    <scope>NUCLEOTIDE SEQUENCE [LARGE SCALE GENOMIC DNA]</scope>
    <source>
        <strain evidence="4">ATCC 700032 / DSM 10660 / SES-3</strain>
    </source>
</reference>
<name>I3Y0I0_SULBS</name>
<evidence type="ECO:0000313" key="4">
    <source>
        <dbReference type="Proteomes" id="UP000006176"/>
    </source>
</evidence>
<evidence type="ECO:0000259" key="2">
    <source>
        <dbReference type="Pfam" id="PF07603"/>
    </source>
</evidence>
<feature type="domain" description="Lcl C-terminal" evidence="2">
    <location>
        <begin position="34"/>
        <end position="162"/>
    </location>
</feature>
<dbReference type="KEGG" id="sba:Sulba_2437"/>
<dbReference type="HOGENOM" id="CLU_101405_3_0_7"/>
<dbReference type="Pfam" id="PF07603">
    <property type="entry name" value="Lcl_C"/>
    <property type="match status" value="1"/>
</dbReference>
<sequence>MKSMVCLFFLIFFVQTMSAKCTKSFSLVQNNAEVYDKKTGLIWSRCTHGMSWKNGVGCVGEIELLTLKEARKIEQTNKKWRLPSIDELASLVDVACKDYPIDSTVFPDIDSDEGESTYWSRTTYLSNEETKEMPSLFYTMDFMQARVDAHTQGIAYKIRWVRNKK</sequence>
<gene>
    <name evidence="3" type="ordered locus">Sulba_2437</name>
</gene>
<dbReference type="eggNOG" id="COG0515">
    <property type="taxonomic scope" value="Bacteria"/>
</dbReference>
<feature type="chain" id="PRO_5003682614" description="Lcl C-terminal domain-containing protein" evidence="1">
    <location>
        <begin position="20"/>
        <end position="165"/>
    </location>
</feature>
<keyword evidence="4" id="KW-1185">Reference proteome</keyword>
<keyword evidence="1" id="KW-0732">Signal</keyword>
<feature type="signal peptide" evidence="1">
    <location>
        <begin position="1"/>
        <end position="19"/>
    </location>
</feature>
<accession>I3Y0I0</accession>